<keyword evidence="2" id="KW-1185">Reference proteome</keyword>
<organism evidence="1 2">
    <name type="scientific">Auriscalpium vulgare</name>
    <dbReference type="NCBI Taxonomy" id="40419"/>
    <lineage>
        <taxon>Eukaryota</taxon>
        <taxon>Fungi</taxon>
        <taxon>Dikarya</taxon>
        <taxon>Basidiomycota</taxon>
        <taxon>Agaricomycotina</taxon>
        <taxon>Agaricomycetes</taxon>
        <taxon>Russulales</taxon>
        <taxon>Auriscalpiaceae</taxon>
        <taxon>Auriscalpium</taxon>
    </lineage>
</organism>
<dbReference type="Proteomes" id="UP000814033">
    <property type="component" value="Unassembled WGS sequence"/>
</dbReference>
<proteinExistence type="predicted"/>
<evidence type="ECO:0000313" key="2">
    <source>
        <dbReference type="Proteomes" id="UP000814033"/>
    </source>
</evidence>
<reference evidence="1" key="1">
    <citation type="submission" date="2021-02" db="EMBL/GenBank/DDBJ databases">
        <authorList>
            <consortium name="DOE Joint Genome Institute"/>
            <person name="Ahrendt S."/>
            <person name="Looney B.P."/>
            <person name="Miyauchi S."/>
            <person name="Morin E."/>
            <person name="Drula E."/>
            <person name="Courty P.E."/>
            <person name="Chicoki N."/>
            <person name="Fauchery L."/>
            <person name="Kohler A."/>
            <person name="Kuo A."/>
            <person name="Labutti K."/>
            <person name="Pangilinan J."/>
            <person name="Lipzen A."/>
            <person name="Riley R."/>
            <person name="Andreopoulos W."/>
            <person name="He G."/>
            <person name="Johnson J."/>
            <person name="Barry K.W."/>
            <person name="Grigoriev I.V."/>
            <person name="Nagy L."/>
            <person name="Hibbett D."/>
            <person name="Henrissat B."/>
            <person name="Matheny P.B."/>
            <person name="Labbe J."/>
            <person name="Martin F."/>
        </authorList>
    </citation>
    <scope>NUCLEOTIDE SEQUENCE</scope>
    <source>
        <strain evidence="1">FP105234-sp</strain>
    </source>
</reference>
<sequence length="567" mass="62626">MAHQLDRATDRMRALLRTDPSAVIGYARHGLVPSLQALALDSEVLTTAQRIETADAFCAHLLAPPQGGRASDTAGACLIGLTGVLQTDATQYVPAISRAWGSIFKWINYLSESLKSAAVPAEMRTAASQTHMHIMFLLLGTEQMRQQLLATPGLVAFMVERWMALDHTVLPQFPIVTLALELLARLRPATLDDLVAHAQGDVDAVALHALAPMRLALKLRPSPTLALQLRTYAMLVASLSTGDDTPLQAAIMENGAMRGVTRILLRLSRMDILSDIDIKVGIDVSVRFVALLVECGIGINWLQQTVKEGFFEALLTIAPWLPELDENTRICSRRLIQDIIPRYLLFPSVITPIGKRLEGFTAEAESAIANSMLSSAWTSLKALSKERLEFKRALDHWTCETCGTGGQRKLFRRCSGCHLSFYCSRRCQSDGWVATHRDHCAWRRKHIMVQLDGLVSYGDQEFHRMLIAQDARDRADTIRAMAPPCDGLPHSIIITLDYTTGAQPKILLRQLGPAPSGQEDKEDSVQIRSAVRLGRRKTMGSVLMTSAMLFDSHNRVAQLLQNEAGRN</sequence>
<comment type="caution">
    <text evidence="1">The sequence shown here is derived from an EMBL/GenBank/DDBJ whole genome shotgun (WGS) entry which is preliminary data.</text>
</comment>
<evidence type="ECO:0000313" key="1">
    <source>
        <dbReference type="EMBL" id="KAI0046727.1"/>
    </source>
</evidence>
<protein>
    <submittedName>
        <fullName evidence="1">Uncharacterized protein</fullName>
    </submittedName>
</protein>
<reference evidence="1" key="2">
    <citation type="journal article" date="2022" name="New Phytol.">
        <title>Evolutionary transition to the ectomycorrhizal habit in the genomes of a hyperdiverse lineage of mushroom-forming fungi.</title>
        <authorList>
            <person name="Looney B."/>
            <person name="Miyauchi S."/>
            <person name="Morin E."/>
            <person name="Drula E."/>
            <person name="Courty P.E."/>
            <person name="Kohler A."/>
            <person name="Kuo A."/>
            <person name="LaButti K."/>
            <person name="Pangilinan J."/>
            <person name="Lipzen A."/>
            <person name="Riley R."/>
            <person name="Andreopoulos W."/>
            <person name="He G."/>
            <person name="Johnson J."/>
            <person name="Nolan M."/>
            <person name="Tritt A."/>
            <person name="Barry K.W."/>
            <person name="Grigoriev I.V."/>
            <person name="Nagy L.G."/>
            <person name="Hibbett D."/>
            <person name="Henrissat B."/>
            <person name="Matheny P.B."/>
            <person name="Labbe J."/>
            <person name="Martin F.M."/>
        </authorList>
    </citation>
    <scope>NUCLEOTIDE SEQUENCE</scope>
    <source>
        <strain evidence="1">FP105234-sp</strain>
    </source>
</reference>
<name>A0ACB8RS64_9AGAM</name>
<gene>
    <name evidence="1" type="ORF">FA95DRAFT_1344274</name>
</gene>
<accession>A0ACB8RS64</accession>
<dbReference type="EMBL" id="MU275919">
    <property type="protein sequence ID" value="KAI0046727.1"/>
    <property type="molecule type" value="Genomic_DNA"/>
</dbReference>